<evidence type="ECO:0000256" key="1">
    <source>
        <dbReference type="SAM" id="MobiDB-lite"/>
    </source>
</evidence>
<evidence type="ECO:0000313" key="3">
    <source>
        <dbReference type="EMBL" id="RVU18166.1"/>
    </source>
</evidence>
<gene>
    <name evidence="3" type="ORF">EOE48_12340</name>
</gene>
<accession>A0A3S2VUY8</accession>
<name>A0A3S2VUY8_9HYPH</name>
<sequence length="85" mass="9294">MRVLGWAPVLVAALLAAQSASAQDGRRLRDPEATGSLAPVPRGPVFDRTTGQVCQRWCEWDNVPCDPPSFKIADGRCRSSRDGIW</sequence>
<feature type="chain" id="PRO_5018714860" evidence="2">
    <location>
        <begin position="23"/>
        <end position="85"/>
    </location>
</feature>
<reference evidence="3 4" key="1">
    <citation type="submission" date="2019-01" db="EMBL/GenBank/DDBJ databases">
        <authorList>
            <person name="Chen W.-M."/>
        </authorList>
    </citation>
    <scope>NUCLEOTIDE SEQUENCE [LARGE SCALE GENOMIC DNA]</scope>
    <source>
        <strain evidence="3 4">TER-1</strain>
    </source>
</reference>
<proteinExistence type="predicted"/>
<evidence type="ECO:0000256" key="2">
    <source>
        <dbReference type="SAM" id="SignalP"/>
    </source>
</evidence>
<feature type="region of interest" description="Disordered" evidence="1">
    <location>
        <begin position="20"/>
        <end position="42"/>
    </location>
</feature>
<feature type="signal peptide" evidence="2">
    <location>
        <begin position="1"/>
        <end position="22"/>
    </location>
</feature>
<keyword evidence="2" id="KW-0732">Signal</keyword>
<evidence type="ECO:0000313" key="4">
    <source>
        <dbReference type="Proteomes" id="UP000286997"/>
    </source>
</evidence>
<organism evidence="3 4">
    <name type="scientific">Methylobacterium oryzihabitans</name>
    <dbReference type="NCBI Taxonomy" id="2499852"/>
    <lineage>
        <taxon>Bacteria</taxon>
        <taxon>Pseudomonadati</taxon>
        <taxon>Pseudomonadota</taxon>
        <taxon>Alphaproteobacteria</taxon>
        <taxon>Hyphomicrobiales</taxon>
        <taxon>Methylobacteriaceae</taxon>
        <taxon>Methylobacterium</taxon>
    </lineage>
</organism>
<dbReference type="RefSeq" id="WP_127729358.1">
    <property type="nucleotide sequence ID" value="NZ_SACP01000010.1"/>
</dbReference>
<comment type="caution">
    <text evidence="3">The sequence shown here is derived from an EMBL/GenBank/DDBJ whole genome shotgun (WGS) entry which is preliminary data.</text>
</comment>
<dbReference type="Proteomes" id="UP000286997">
    <property type="component" value="Unassembled WGS sequence"/>
</dbReference>
<dbReference type="OrthoDB" id="8456018at2"/>
<dbReference type="EMBL" id="SACP01000010">
    <property type="protein sequence ID" value="RVU18166.1"/>
    <property type="molecule type" value="Genomic_DNA"/>
</dbReference>
<protein>
    <submittedName>
        <fullName evidence="3">Uncharacterized protein</fullName>
    </submittedName>
</protein>
<dbReference type="AlphaFoldDB" id="A0A3S2VUY8"/>
<keyword evidence="4" id="KW-1185">Reference proteome</keyword>